<name>A0A0P1BR40_9BASI</name>
<dbReference type="Proteomes" id="UP000054845">
    <property type="component" value="Unassembled WGS sequence"/>
</dbReference>
<keyword evidence="3" id="KW-1185">Reference proteome</keyword>
<dbReference type="OrthoDB" id="3367010at2759"/>
<accession>A0A0P1BR40</accession>
<feature type="compositionally biased region" description="Polar residues" evidence="1">
    <location>
        <begin position="27"/>
        <end position="52"/>
    </location>
</feature>
<evidence type="ECO:0000313" key="3">
    <source>
        <dbReference type="Proteomes" id="UP000054845"/>
    </source>
</evidence>
<feature type="compositionally biased region" description="Polar residues" evidence="1">
    <location>
        <begin position="165"/>
        <end position="175"/>
    </location>
</feature>
<feature type="compositionally biased region" description="Low complexity" evidence="1">
    <location>
        <begin position="268"/>
        <end position="282"/>
    </location>
</feature>
<feature type="compositionally biased region" description="Low complexity" evidence="1">
    <location>
        <begin position="1"/>
        <end position="11"/>
    </location>
</feature>
<protein>
    <submittedName>
        <fullName evidence="2">Uncharacterized protein</fullName>
    </submittedName>
</protein>
<feature type="compositionally biased region" description="Basic and acidic residues" evidence="1">
    <location>
        <begin position="564"/>
        <end position="585"/>
    </location>
</feature>
<feature type="region of interest" description="Disordered" evidence="1">
    <location>
        <begin position="625"/>
        <end position="651"/>
    </location>
</feature>
<organism evidence="2 3">
    <name type="scientific">Ceraceosorus bombacis</name>
    <dbReference type="NCBI Taxonomy" id="401625"/>
    <lineage>
        <taxon>Eukaryota</taxon>
        <taxon>Fungi</taxon>
        <taxon>Dikarya</taxon>
        <taxon>Basidiomycota</taxon>
        <taxon>Ustilaginomycotina</taxon>
        <taxon>Exobasidiomycetes</taxon>
        <taxon>Ceraceosorales</taxon>
        <taxon>Ceraceosoraceae</taxon>
        <taxon>Ceraceosorus</taxon>
    </lineage>
</organism>
<dbReference type="AlphaFoldDB" id="A0A0P1BR40"/>
<feature type="compositionally biased region" description="Basic and acidic residues" evidence="1">
    <location>
        <begin position="155"/>
        <end position="164"/>
    </location>
</feature>
<sequence length="651" mass="68967">MTAEHAFTRAAAHARRIANTSGGAHPSSISTSDNVRPSGPQSSLSTTPSAQVSEFKATGSAELMAVSTVNQGGAVAPMNAQQASLPPRRTTTRTRKIPSRLLSPESSALRVSGSLKKASEKASATPATSSVPQSTSSKKSTRLSTPQAQPNAEGSSEKMVRIESSDATGSIQSPTEDLGPGKRKRKPSSMSRPPSTITSPPAQTQQPSIAPAQAPTPTSISRPVVPRIKVRLSNNRGSSELKASASPEASLPDKLRSVSPEKRKLQKSASSSSILRSSAAASVLDSTSMDYDSDGGGIATRAALLAEPDEEAEDSDTAGGDQVRIRPKPWHHAKHLRVNSAAFSPPSLLAHNAQSSAWPSRPSIHARAATTGAAAVDVATGIGATYNTARRTASLPLKRLAFAEETARRLNISSEETDGEDEEENDFHKIMLSGEQALLGLSAPPQAGSSSATASPFVLPVGIPTSPAPLVLPPTKDRLQAEDENGRASPRQALLKAAAALVRGRRDNPNDAPVQRSRSLLRNSDEASWLDESRSISPHSSLSARMDEDEDDVFGPPEAMGLSELDRAWDRDHRSRERSEQYVECHSDNEVVEALAGNEEQLDVPQSDFAPAKLRRLANRALEARQIEEGPGARGATRRTASKSRFSQRSS</sequence>
<feature type="compositionally biased region" description="Low complexity" evidence="1">
    <location>
        <begin position="121"/>
        <end position="138"/>
    </location>
</feature>
<reference evidence="2 3" key="1">
    <citation type="submission" date="2014-09" db="EMBL/GenBank/DDBJ databases">
        <authorList>
            <person name="Magalhaes I.L.F."/>
            <person name="Oliveira U."/>
            <person name="Santos F.R."/>
            <person name="Vidigal T.H.D.A."/>
            <person name="Brescovit A.D."/>
            <person name="Santos A.J."/>
        </authorList>
    </citation>
    <scope>NUCLEOTIDE SEQUENCE [LARGE SCALE GENOMIC DNA]</scope>
</reference>
<feature type="compositionally biased region" description="Polar residues" evidence="1">
    <location>
        <begin position="196"/>
        <end position="208"/>
    </location>
</feature>
<feature type="region of interest" description="Disordered" evidence="1">
    <location>
        <begin position="75"/>
        <end position="324"/>
    </location>
</feature>
<feature type="compositionally biased region" description="Acidic residues" evidence="1">
    <location>
        <begin position="307"/>
        <end position="316"/>
    </location>
</feature>
<dbReference type="EMBL" id="CCYA01000389">
    <property type="protein sequence ID" value="CEH19350.1"/>
    <property type="molecule type" value="Genomic_DNA"/>
</dbReference>
<feature type="region of interest" description="Disordered" evidence="1">
    <location>
        <begin position="501"/>
        <end position="585"/>
    </location>
</feature>
<evidence type="ECO:0000313" key="2">
    <source>
        <dbReference type="EMBL" id="CEH19350.1"/>
    </source>
</evidence>
<feature type="compositionally biased region" description="Basic and acidic residues" evidence="1">
    <location>
        <begin position="251"/>
        <end position="263"/>
    </location>
</feature>
<proteinExistence type="predicted"/>
<feature type="compositionally biased region" description="Polar residues" evidence="1">
    <location>
        <begin position="142"/>
        <end position="154"/>
    </location>
</feature>
<evidence type="ECO:0000256" key="1">
    <source>
        <dbReference type="SAM" id="MobiDB-lite"/>
    </source>
</evidence>
<feature type="region of interest" description="Disordered" evidence="1">
    <location>
        <begin position="1"/>
        <end position="53"/>
    </location>
</feature>